<evidence type="ECO:0000256" key="6">
    <source>
        <dbReference type="SAM" id="Phobius"/>
    </source>
</evidence>
<feature type="region of interest" description="Disordered" evidence="5">
    <location>
        <begin position="556"/>
        <end position="626"/>
    </location>
</feature>
<dbReference type="PROSITE" id="PS50847">
    <property type="entry name" value="GRAM_POS_ANCHORING"/>
    <property type="match status" value="1"/>
</dbReference>
<evidence type="ECO:0000259" key="8">
    <source>
        <dbReference type="PROSITE" id="PS50847"/>
    </source>
</evidence>
<keyword evidence="6" id="KW-1133">Transmembrane helix</keyword>
<dbReference type="RefSeq" id="WP_010773033.1">
    <property type="nucleotide sequence ID" value="NZ_KB946335.1"/>
</dbReference>
<feature type="region of interest" description="Disordered" evidence="5">
    <location>
        <begin position="95"/>
        <end position="114"/>
    </location>
</feature>
<evidence type="ECO:0000256" key="7">
    <source>
        <dbReference type="SAM" id="SignalP"/>
    </source>
</evidence>
<gene>
    <name evidence="9" type="ORF">UC7_02954</name>
</gene>
<evidence type="ECO:0000256" key="3">
    <source>
        <dbReference type="ARBA" id="ARBA00022729"/>
    </source>
</evidence>
<sequence>MKQNTRIARLVRNKRVKKIANFATVAMLVCPLAIGAVKALAENMEEVPVTEEVAPAVVEKEHTEDLKLEDTENNDITKEEEPLPEIVPNLAKPEEETDLKEVAEATGQQDPAKDAEIKQLSADIEALLTDLELITRDFEYRERYESLEPVYNNIISSKESYINSSGWDSWYSYAIPELQKNLSDLQALRNEIANDFKTLDEFGLDSSVLKDVLDKAEEVKANKEKYTPESFALFEGESDGTTLEQMLELGNKVFNGTYTIDRYYWAYANYSLVISELNYRFDQLVLATDPEDKVNITINYVNPENGTINTLTQEAIEGKPFTATAPDTFTQSTGPKFYRTSDASQTIASASEGAVITFNYEKIMATMNDVIILGATTANVGETKDYIMESTTYFNYGDPRIDYLNFETNNPIVISDPSAADITAGKIKFLKAGTYQLSGAATSESLTVVVSGETIKPTPPTIKSTEWIVTGETTAKQSESKAYGVDEKITFSDDSVKLNKNITIPKGYNLSSSNASDVITNNNIKFGEEGTREVTFTSKTKAITKIIGLTVTVSKDTTVPNPEKPEAGGNNGSGTNTDNKSGSSSGKNNIGNNSSTNANSKGQKASNAKNNNSSNQESDKNLPQTSEKESYIMFLSGLVTLGGMLVAVFKRKQKEI</sequence>
<feature type="signal peptide" evidence="7">
    <location>
        <begin position="1"/>
        <end position="41"/>
    </location>
</feature>
<name>R3TQ09_9ENTE</name>
<feature type="compositionally biased region" description="Low complexity" evidence="5">
    <location>
        <begin position="573"/>
        <end position="616"/>
    </location>
</feature>
<evidence type="ECO:0000313" key="10">
    <source>
        <dbReference type="Proteomes" id="UP000013840"/>
    </source>
</evidence>
<accession>R3TQ09</accession>
<evidence type="ECO:0000313" key="9">
    <source>
        <dbReference type="EMBL" id="EOL43624.1"/>
    </source>
</evidence>
<keyword evidence="6" id="KW-0472">Membrane</keyword>
<keyword evidence="3 7" id="KW-0732">Signal</keyword>
<dbReference type="InterPro" id="IPR019931">
    <property type="entry name" value="LPXTG_anchor"/>
</dbReference>
<evidence type="ECO:0000256" key="4">
    <source>
        <dbReference type="ARBA" id="ARBA00023088"/>
    </source>
</evidence>
<keyword evidence="4" id="KW-0572">Peptidoglycan-anchor</keyword>
<feature type="chain" id="PRO_5004362771" evidence="7">
    <location>
        <begin position="42"/>
        <end position="656"/>
    </location>
</feature>
<comment type="caution">
    <text evidence="9">The sequence shown here is derived from an EMBL/GenBank/DDBJ whole genome shotgun (WGS) entry which is preliminary data.</text>
</comment>
<dbReference type="Proteomes" id="UP000013840">
    <property type="component" value="Unassembled WGS sequence"/>
</dbReference>
<dbReference type="AlphaFoldDB" id="R3TQ09"/>
<organism evidence="9 10">
    <name type="scientific">Enterococcus caccae ATCC BAA-1240</name>
    <dbReference type="NCBI Taxonomy" id="1158612"/>
    <lineage>
        <taxon>Bacteria</taxon>
        <taxon>Bacillati</taxon>
        <taxon>Bacillota</taxon>
        <taxon>Bacilli</taxon>
        <taxon>Lactobacillales</taxon>
        <taxon>Enterococcaceae</taxon>
        <taxon>Enterococcus</taxon>
    </lineage>
</organism>
<evidence type="ECO:0000256" key="2">
    <source>
        <dbReference type="ARBA" id="ARBA00022525"/>
    </source>
</evidence>
<reference evidence="9 10" key="1">
    <citation type="submission" date="2013-02" db="EMBL/GenBank/DDBJ databases">
        <title>The Genome Sequence of Enterococcus caccae BAA-1240.</title>
        <authorList>
            <consortium name="The Broad Institute Genome Sequencing Platform"/>
            <consortium name="The Broad Institute Genome Sequencing Center for Infectious Disease"/>
            <person name="Earl A.M."/>
            <person name="Gilmore M.S."/>
            <person name="Lebreton F."/>
            <person name="Walker B."/>
            <person name="Young S.K."/>
            <person name="Zeng Q."/>
            <person name="Gargeya S."/>
            <person name="Fitzgerald M."/>
            <person name="Haas B."/>
            <person name="Abouelleil A."/>
            <person name="Alvarado L."/>
            <person name="Arachchi H.M."/>
            <person name="Berlin A.M."/>
            <person name="Chapman S.B."/>
            <person name="Dewar J."/>
            <person name="Goldberg J."/>
            <person name="Griggs A."/>
            <person name="Gujja S."/>
            <person name="Hansen M."/>
            <person name="Howarth C."/>
            <person name="Imamovic A."/>
            <person name="Larimer J."/>
            <person name="McCowan C."/>
            <person name="Murphy C."/>
            <person name="Neiman D."/>
            <person name="Pearson M."/>
            <person name="Priest M."/>
            <person name="Roberts A."/>
            <person name="Saif S."/>
            <person name="Shea T."/>
            <person name="Sisk P."/>
            <person name="Sykes S."/>
            <person name="Wortman J."/>
            <person name="Nusbaum C."/>
            <person name="Birren B."/>
        </authorList>
    </citation>
    <scope>NUCLEOTIDE SEQUENCE [LARGE SCALE GENOMIC DNA]</scope>
    <source>
        <strain evidence="9 10">ATCC BAA-1240</strain>
    </source>
</reference>
<keyword evidence="1" id="KW-0134">Cell wall</keyword>
<protein>
    <submittedName>
        <fullName evidence="9">LPXTG-domain-containing protein cell wall anchor domain</fullName>
    </submittedName>
</protein>
<dbReference type="PATRIC" id="fig|1158612.3.peg.2922"/>
<dbReference type="NCBIfam" id="TIGR01167">
    <property type="entry name" value="LPXTG_anchor"/>
    <property type="match status" value="1"/>
</dbReference>
<keyword evidence="2" id="KW-0964">Secreted</keyword>
<dbReference type="EMBL" id="AJAU01000022">
    <property type="protein sequence ID" value="EOL43624.1"/>
    <property type="molecule type" value="Genomic_DNA"/>
</dbReference>
<feature type="domain" description="Gram-positive cocci surface proteins LPxTG" evidence="8">
    <location>
        <begin position="622"/>
        <end position="656"/>
    </location>
</feature>
<dbReference type="Pfam" id="PF00746">
    <property type="entry name" value="Gram_pos_anchor"/>
    <property type="match status" value="1"/>
</dbReference>
<evidence type="ECO:0000256" key="1">
    <source>
        <dbReference type="ARBA" id="ARBA00022512"/>
    </source>
</evidence>
<feature type="transmembrane region" description="Helical" evidence="6">
    <location>
        <begin position="631"/>
        <end position="649"/>
    </location>
</feature>
<evidence type="ECO:0000256" key="5">
    <source>
        <dbReference type="SAM" id="MobiDB-lite"/>
    </source>
</evidence>
<keyword evidence="10" id="KW-1185">Reference proteome</keyword>
<proteinExistence type="predicted"/>
<keyword evidence="6" id="KW-0812">Transmembrane</keyword>